<dbReference type="InterPro" id="IPR029039">
    <property type="entry name" value="Flavoprotein-like_sf"/>
</dbReference>
<dbReference type="Gene3D" id="3.40.50.360">
    <property type="match status" value="1"/>
</dbReference>
<proteinExistence type="predicted"/>
<evidence type="ECO:0000313" key="3">
    <source>
        <dbReference type="Proteomes" id="UP000228528"/>
    </source>
</evidence>
<feature type="domain" description="NADPH-dependent FMN reductase-like" evidence="1">
    <location>
        <begin position="7"/>
        <end position="142"/>
    </location>
</feature>
<dbReference type="InterPro" id="IPR005025">
    <property type="entry name" value="FMN_Rdtase-like_dom"/>
</dbReference>
<evidence type="ECO:0000259" key="1">
    <source>
        <dbReference type="Pfam" id="PF03358"/>
    </source>
</evidence>
<organism evidence="2 3">
    <name type="scientific">Candidatus Magasanikbacteria bacterium CG10_big_fil_rev_8_21_14_0_10_38_6</name>
    <dbReference type="NCBI Taxonomy" id="1974647"/>
    <lineage>
        <taxon>Bacteria</taxon>
        <taxon>Candidatus Magasanikiibacteriota</taxon>
    </lineage>
</organism>
<dbReference type="Proteomes" id="UP000228528">
    <property type="component" value="Unassembled WGS sequence"/>
</dbReference>
<sequence length="187" mass="21041">MNSQPHIGLMLGTARDGRMSESVFTYIHEKLEARDDVHVTAYDVRNFSVDKTIYHTDNNPLTQAWRDAVQTIDAFIIVTPEYNHSYPGELKLWIDQAAIAAYAYKPIMVAGVSIGDFGGIRVVEQFTTLISNFKMMQAGALYFPKVGEFSNMSAEEKDTHYADRVSNSIDTMVLCHKHLSSLRAELS</sequence>
<dbReference type="GO" id="GO:0010181">
    <property type="term" value="F:FMN binding"/>
    <property type="evidence" value="ECO:0007669"/>
    <property type="project" value="TreeGrafter"/>
</dbReference>
<gene>
    <name evidence="2" type="ORF">COU30_01370</name>
</gene>
<reference evidence="3" key="1">
    <citation type="submission" date="2017-09" db="EMBL/GenBank/DDBJ databases">
        <title>Depth-based differentiation of microbial function through sediment-hosted aquifers and enrichment of novel symbionts in the deep terrestrial subsurface.</title>
        <authorList>
            <person name="Probst A.J."/>
            <person name="Ladd B."/>
            <person name="Jarett J.K."/>
            <person name="Geller-Mcgrath D.E."/>
            <person name="Sieber C.M.K."/>
            <person name="Emerson J.B."/>
            <person name="Anantharaman K."/>
            <person name="Thomas B.C."/>
            <person name="Malmstrom R."/>
            <person name="Stieglmeier M."/>
            <person name="Klingl A."/>
            <person name="Woyke T."/>
            <person name="Ryan C.M."/>
            <person name="Banfield J.F."/>
        </authorList>
    </citation>
    <scope>NUCLEOTIDE SEQUENCE [LARGE SCALE GENOMIC DNA]</scope>
</reference>
<dbReference type="GO" id="GO:0005829">
    <property type="term" value="C:cytosol"/>
    <property type="evidence" value="ECO:0007669"/>
    <property type="project" value="TreeGrafter"/>
</dbReference>
<dbReference type="Pfam" id="PF03358">
    <property type="entry name" value="FMN_red"/>
    <property type="match status" value="1"/>
</dbReference>
<dbReference type="EMBL" id="PFBW01000059">
    <property type="protein sequence ID" value="PIR77633.1"/>
    <property type="molecule type" value="Genomic_DNA"/>
</dbReference>
<dbReference type="SUPFAM" id="SSF52218">
    <property type="entry name" value="Flavoproteins"/>
    <property type="match status" value="1"/>
</dbReference>
<dbReference type="PANTHER" id="PTHR30543:SF21">
    <property type="entry name" value="NAD(P)H-DEPENDENT FMN REDUCTASE LOT6"/>
    <property type="match status" value="1"/>
</dbReference>
<protein>
    <recommendedName>
        <fullName evidence="1">NADPH-dependent FMN reductase-like domain-containing protein</fullName>
    </recommendedName>
</protein>
<accession>A0A2M6P1M2</accession>
<dbReference type="PANTHER" id="PTHR30543">
    <property type="entry name" value="CHROMATE REDUCTASE"/>
    <property type="match status" value="1"/>
</dbReference>
<comment type="caution">
    <text evidence="2">The sequence shown here is derived from an EMBL/GenBank/DDBJ whole genome shotgun (WGS) entry which is preliminary data.</text>
</comment>
<dbReference type="GO" id="GO:0016491">
    <property type="term" value="F:oxidoreductase activity"/>
    <property type="evidence" value="ECO:0007669"/>
    <property type="project" value="InterPro"/>
</dbReference>
<dbReference type="InterPro" id="IPR050712">
    <property type="entry name" value="NAD(P)H-dep_reductase"/>
</dbReference>
<dbReference type="AlphaFoldDB" id="A0A2M6P1M2"/>
<name>A0A2M6P1M2_9BACT</name>
<evidence type="ECO:0000313" key="2">
    <source>
        <dbReference type="EMBL" id="PIR77633.1"/>
    </source>
</evidence>